<dbReference type="PRINTS" id="PR00097">
    <property type="entry name" value="ANTSNTHASEII"/>
</dbReference>
<reference evidence="15" key="1">
    <citation type="submission" date="2012-12" db="EMBL/GenBank/DDBJ databases">
        <authorList>
            <person name="Hellsten U."/>
            <person name="Grimwood J."/>
            <person name="Chapman J.A."/>
            <person name="Shapiro H."/>
            <person name="Aerts A."/>
            <person name="Otillar R.P."/>
            <person name="Terry A.Y."/>
            <person name="Boore J.L."/>
            <person name="Simakov O."/>
            <person name="Marletaz F."/>
            <person name="Cho S.-J."/>
            <person name="Edsinger-Gonzales E."/>
            <person name="Havlak P."/>
            <person name="Kuo D.-H."/>
            <person name="Larsson T."/>
            <person name="Lv J."/>
            <person name="Arendt D."/>
            <person name="Savage R."/>
            <person name="Osoegawa K."/>
            <person name="de Jong P."/>
            <person name="Lindberg D.R."/>
            <person name="Seaver E.C."/>
            <person name="Weisblat D.A."/>
            <person name="Putnam N.H."/>
            <person name="Grigoriev I.V."/>
            <person name="Rokhsar D.S."/>
        </authorList>
    </citation>
    <scope>NUCLEOTIDE SEQUENCE</scope>
</reference>
<evidence type="ECO:0000256" key="3">
    <source>
        <dbReference type="ARBA" id="ARBA00012746"/>
    </source>
</evidence>
<dbReference type="SUPFAM" id="SSF54810">
    <property type="entry name" value="GMP synthetase C-terminal dimerisation domain"/>
    <property type="match status" value="2"/>
</dbReference>
<evidence type="ECO:0000313" key="15">
    <source>
        <dbReference type="Proteomes" id="UP000015101"/>
    </source>
</evidence>
<dbReference type="EnsemblMetazoa" id="HelroT185249">
    <property type="protein sequence ID" value="HelroP185249"/>
    <property type="gene ID" value="HelroG185249"/>
</dbReference>
<gene>
    <name evidence="14" type="primary">20210049</name>
    <name evidence="13" type="ORF">HELRODRAFT_185249</name>
</gene>
<dbReference type="FunFam" id="3.30.300.10:FF:000008">
    <property type="entry name" value="GMP synthase [glutamine-hydrolyzing]"/>
    <property type="match status" value="1"/>
</dbReference>
<dbReference type="PRINTS" id="PR00096">
    <property type="entry name" value="GATASE"/>
</dbReference>
<dbReference type="eggNOG" id="KOG1622">
    <property type="taxonomic scope" value="Eukaryota"/>
</dbReference>
<evidence type="ECO:0000256" key="1">
    <source>
        <dbReference type="ARBA" id="ARBA00005153"/>
    </source>
</evidence>
<evidence type="ECO:0000256" key="7">
    <source>
        <dbReference type="ARBA" id="ARBA00022755"/>
    </source>
</evidence>
<dbReference type="HOGENOM" id="CLU_014340_0_2_1"/>
<reference evidence="14" key="3">
    <citation type="submission" date="2015-06" db="UniProtKB">
        <authorList>
            <consortium name="EnsemblMetazoa"/>
        </authorList>
    </citation>
    <scope>IDENTIFICATION</scope>
</reference>
<accession>T1FMK0</accession>
<keyword evidence="15" id="KW-1185">Reference proteome</keyword>
<dbReference type="InterPro" id="IPR014729">
    <property type="entry name" value="Rossmann-like_a/b/a_fold"/>
</dbReference>
<evidence type="ECO:0000256" key="5">
    <source>
        <dbReference type="ARBA" id="ARBA00022741"/>
    </source>
</evidence>
<dbReference type="SUPFAM" id="SSF52402">
    <property type="entry name" value="Adenine nucleotide alpha hydrolases-like"/>
    <property type="match status" value="1"/>
</dbReference>
<dbReference type="EMBL" id="AMQM01002644">
    <property type="status" value="NOT_ANNOTATED_CDS"/>
    <property type="molecule type" value="Genomic_DNA"/>
</dbReference>
<dbReference type="CDD" id="cd01997">
    <property type="entry name" value="GMP_synthase_C"/>
    <property type="match status" value="1"/>
</dbReference>
<name>T1FMK0_HELRO</name>
<dbReference type="NCBIfam" id="TIGR00888">
    <property type="entry name" value="guaA_Nterm"/>
    <property type="match status" value="1"/>
</dbReference>
<sequence length="688" mass="76565">MSEKVAILDAGAQYGKVIDRRVRELNVETDFLNLNTPSDVLIANQYKAIIISGGPSSVYAADAPMYDPNIFKCGIPILGICYGMQMINKEFGGKVEKTDAREDGQFKISVDINSPIFKNLDGNQMVLLTHGDSVVEVANNFKVIAQCGKTISAISNESLRIYGVQFHPEVDLSEHGRQMIKNFLFNVACCSGTFSLTSRKEGCIKYIRDMVGCNKVLMLVSGGVDSSVCSALLHHSLDSDQVIALHIDNGFMRYNESKRVVQSLNSIGLKVKAINASHTFYNAIEAKARKSNNVFVISNNTNNNNGTNNSSSGCCANRVKLLCQTTDPEEKRRIIGDTFMNVANDLINELNLVPEEVLLAQGTLRPDLIESASELASKKADAIKTHHNDTHLVRQLRKQGRVVEPLKDFHKDEVRALGRDLGLPEDLVHRHPFPGPGLAIRIICAEVPYMERDFNETSNFVRCIVEFHNSTKRPQAFHSRIKSGMSDEELCELIRITESTPYASNLLPIKTVGVQGDSRTYSYVLGLSADGKPNWNDLMFLAKVIPRLCHNINRVVYIFGGRVQYQVTDITPTLLKQRVIATLQSADHTVYRVLKDTGYHDSIGQMPVILIPIHFHRNPQHHVPSCQYSIVLRPFITSDFMTGVAAVPGRHIPEEVINKMVEFVKLIPSISAVLYDLTSKPPGTTEWE</sequence>
<dbReference type="OrthoDB" id="1724632at2759"/>
<evidence type="ECO:0000256" key="8">
    <source>
        <dbReference type="ARBA" id="ARBA00022840"/>
    </source>
</evidence>
<dbReference type="InterPro" id="IPR004739">
    <property type="entry name" value="GMP_synth_GATase"/>
</dbReference>
<dbReference type="Pfam" id="PF02540">
    <property type="entry name" value="NAD_synthase"/>
    <property type="match status" value="1"/>
</dbReference>
<comment type="pathway">
    <text evidence="1">Purine metabolism; GMP biosynthesis; GMP from XMP (L-Gln route): step 1/1.</text>
</comment>
<evidence type="ECO:0000256" key="11">
    <source>
        <dbReference type="PROSITE-ProRule" id="PRU00886"/>
    </source>
</evidence>
<keyword evidence="6 11" id="KW-0332">GMP biosynthesis</keyword>
<evidence type="ECO:0000259" key="12">
    <source>
        <dbReference type="PROSITE" id="PS51553"/>
    </source>
</evidence>
<dbReference type="GeneID" id="20210049"/>
<dbReference type="PROSITE" id="PS51553">
    <property type="entry name" value="GMPS_ATP_PPASE"/>
    <property type="match status" value="1"/>
</dbReference>
<keyword evidence="5 11" id="KW-0547">Nucleotide-binding</keyword>
<dbReference type="KEGG" id="hro:HELRODRAFT_185249"/>
<dbReference type="Pfam" id="PF00117">
    <property type="entry name" value="GATase"/>
    <property type="match status" value="1"/>
</dbReference>
<keyword evidence="8 11" id="KW-0067">ATP-binding</keyword>
<keyword evidence="9" id="KW-0315">Glutamine amidotransferase</keyword>
<keyword evidence="4" id="KW-0436">Ligase</keyword>
<dbReference type="CTD" id="20210049"/>
<dbReference type="InterPro" id="IPR001674">
    <property type="entry name" value="GMP_synth_C"/>
</dbReference>
<dbReference type="UniPathway" id="UPA00189">
    <property type="reaction ID" value="UER00296"/>
</dbReference>
<dbReference type="FunCoup" id="T1FMK0">
    <property type="interactions" value="1735"/>
</dbReference>
<dbReference type="Gene3D" id="3.40.50.620">
    <property type="entry name" value="HUPs"/>
    <property type="match status" value="1"/>
</dbReference>
<dbReference type="PANTHER" id="PTHR11922">
    <property type="entry name" value="GMP SYNTHASE-RELATED"/>
    <property type="match status" value="1"/>
</dbReference>
<dbReference type="InParanoid" id="T1FMK0"/>
<dbReference type="Gene3D" id="3.30.300.10">
    <property type="match status" value="2"/>
</dbReference>
<evidence type="ECO:0000256" key="10">
    <source>
        <dbReference type="ARBA" id="ARBA00031356"/>
    </source>
</evidence>
<dbReference type="FunFam" id="3.40.50.880:FF:000013">
    <property type="entry name" value="GMP synthase [glutamine-hydrolyzing]"/>
    <property type="match status" value="1"/>
</dbReference>
<proteinExistence type="predicted"/>
<comment type="subunit">
    <text evidence="2">Homodimer.</text>
</comment>
<evidence type="ECO:0000313" key="13">
    <source>
        <dbReference type="EMBL" id="ESO10561.1"/>
    </source>
</evidence>
<dbReference type="GO" id="GO:0003921">
    <property type="term" value="F:GMP synthase activity"/>
    <property type="evidence" value="ECO:0000318"/>
    <property type="project" value="GO_Central"/>
</dbReference>
<dbReference type="InterPro" id="IPR017926">
    <property type="entry name" value="GATASE"/>
</dbReference>
<dbReference type="GO" id="GO:0006177">
    <property type="term" value="P:GMP biosynthetic process"/>
    <property type="evidence" value="ECO:0000318"/>
    <property type="project" value="GO_Central"/>
</dbReference>
<dbReference type="InterPro" id="IPR025777">
    <property type="entry name" value="GMPS_ATP_PPase_dom"/>
</dbReference>
<feature type="domain" description="GMPS ATP-PPase" evidence="12">
    <location>
        <begin position="194"/>
        <end position="430"/>
    </location>
</feature>
<dbReference type="InterPro" id="IPR029062">
    <property type="entry name" value="Class_I_gatase-like"/>
</dbReference>
<evidence type="ECO:0000256" key="9">
    <source>
        <dbReference type="ARBA" id="ARBA00022962"/>
    </source>
</evidence>
<organism evidence="14 15">
    <name type="scientific">Helobdella robusta</name>
    <name type="common">Californian leech</name>
    <dbReference type="NCBI Taxonomy" id="6412"/>
    <lineage>
        <taxon>Eukaryota</taxon>
        <taxon>Metazoa</taxon>
        <taxon>Spiralia</taxon>
        <taxon>Lophotrochozoa</taxon>
        <taxon>Annelida</taxon>
        <taxon>Clitellata</taxon>
        <taxon>Hirudinea</taxon>
        <taxon>Rhynchobdellida</taxon>
        <taxon>Glossiphoniidae</taxon>
        <taxon>Helobdella</taxon>
    </lineage>
</organism>
<evidence type="ECO:0000256" key="6">
    <source>
        <dbReference type="ARBA" id="ARBA00022749"/>
    </source>
</evidence>
<dbReference type="SUPFAM" id="SSF52317">
    <property type="entry name" value="Class I glutamine amidotransferase-like"/>
    <property type="match status" value="1"/>
</dbReference>
<dbReference type="EC" id="6.3.5.2" evidence="3"/>
<dbReference type="InterPro" id="IPR022310">
    <property type="entry name" value="NAD/GMP_synthase"/>
</dbReference>
<dbReference type="GO" id="GO:0005524">
    <property type="term" value="F:ATP binding"/>
    <property type="evidence" value="ECO:0007669"/>
    <property type="project" value="UniProtKB-UniRule"/>
</dbReference>
<evidence type="ECO:0000313" key="14">
    <source>
        <dbReference type="EnsemblMetazoa" id="HelroP185249"/>
    </source>
</evidence>
<dbReference type="PROSITE" id="PS51273">
    <property type="entry name" value="GATASE_TYPE_1"/>
    <property type="match status" value="1"/>
</dbReference>
<dbReference type="Pfam" id="PF00958">
    <property type="entry name" value="GMP_synt_C"/>
    <property type="match status" value="1"/>
</dbReference>
<dbReference type="RefSeq" id="XP_009010830.1">
    <property type="nucleotide sequence ID" value="XM_009012582.1"/>
</dbReference>
<dbReference type="EMBL" id="KB095858">
    <property type="protein sequence ID" value="ESO10561.1"/>
    <property type="molecule type" value="Genomic_DNA"/>
</dbReference>
<dbReference type="OMA" id="IWQSFAV"/>
<dbReference type="Gene3D" id="3.40.50.880">
    <property type="match status" value="1"/>
</dbReference>
<dbReference type="AlphaFoldDB" id="T1FMK0"/>
<dbReference type="GO" id="GO:0005829">
    <property type="term" value="C:cytosol"/>
    <property type="evidence" value="ECO:0000318"/>
    <property type="project" value="GO_Central"/>
</dbReference>
<dbReference type="FunFam" id="3.40.50.620:FF:000044">
    <property type="entry name" value="GMP synthase [glutamine-hydrolyzing]"/>
    <property type="match status" value="1"/>
</dbReference>
<dbReference type="STRING" id="6412.T1FMK0"/>
<dbReference type="PANTHER" id="PTHR11922:SF2">
    <property type="entry name" value="GMP SYNTHASE [GLUTAMINE-HYDROLYZING]"/>
    <property type="match status" value="1"/>
</dbReference>
<feature type="binding site" evidence="11">
    <location>
        <begin position="221"/>
        <end position="227"/>
    </location>
    <ligand>
        <name>ATP</name>
        <dbReference type="ChEBI" id="CHEBI:30616"/>
    </ligand>
</feature>
<evidence type="ECO:0000256" key="4">
    <source>
        <dbReference type="ARBA" id="ARBA00022598"/>
    </source>
</evidence>
<keyword evidence="7 11" id="KW-0658">Purine biosynthesis</keyword>
<reference evidence="13 15" key="2">
    <citation type="journal article" date="2013" name="Nature">
        <title>Insights into bilaterian evolution from three spiralian genomes.</title>
        <authorList>
            <person name="Simakov O."/>
            <person name="Marletaz F."/>
            <person name="Cho S.J."/>
            <person name="Edsinger-Gonzales E."/>
            <person name="Havlak P."/>
            <person name="Hellsten U."/>
            <person name="Kuo D.H."/>
            <person name="Larsson T."/>
            <person name="Lv J."/>
            <person name="Arendt D."/>
            <person name="Savage R."/>
            <person name="Osoegawa K."/>
            <person name="de Jong P."/>
            <person name="Grimwood J."/>
            <person name="Chapman J.A."/>
            <person name="Shapiro H."/>
            <person name="Aerts A."/>
            <person name="Otillar R.P."/>
            <person name="Terry A.Y."/>
            <person name="Boore J.L."/>
            <person name="Grigoriev I.V."/>
            <person name="Lindberg D.R."/>
            <person name="Seaver E.C."/>
            <person name="Weisblat D.A."/>
            <person name="Putnam N.H."/>
            <person name="Rokhsar D.S."/>
        </authorList>
    </citation>
    <scope>NUCLEOTIDE SEQUENCE</scope>
</reference>
<protein>
    <recommendedName>
        <fullName evidence="3">GMP synthase (glutamine-hydrolyzing)</fullName>
        <ecNumber evidence="3">6.3.5.2</ecNumber>
    </recommendedName>
    <alternativeName>
        <fullName evidence="10">Glutamine amidotransferase</fullName>
    </alternativeName>
</protein>
<dbReference type="Proteomes" id="UP000015101">
    <property type="component" value="Unassembled WGS sequence"/>
</dbReference>
<dbReference type="CDD" id="cd01742">
    <property type="entry name" value="GATase1_GMP_Synthase"/>
    <property type="match status" value="1"/>
</dbReference>
<evidence type="ECO:0000256" key="2">
    <source>
        <dbReference type="ARBA" id="ARBA00011738"/>
    </source>
</evidence>